<dbReference type="InterPro" id="IPR008266">
    <property type="entry name" value="Tyr_kinase_AS"/>
</dbReference>
<dbReference type="InterPro" id="IPR050198">
    <property type="entry name" value="Non-receptor_tyrosine_kinases"/>
</dbReference>
<feature type="domain" description="SH3" evidence="16">
    <location>
        <begin position="70"/>
        <end position="130"/>
    </location>
</feature>
<dbReference type="InterPro" id="IPR011009">
    <property type="entry name" value="Kinase-like_dom_sf"/>
</dbReference>
<comment type="catalytic activity">
    <reaction evidence="9 13">
        <text>L-tyrosyl-[protein] + ATP = O-phospho-L-tyrosyl-[protein] + ADP + H(+)</text>
        <dbReference type="Rhea" id="RHEA:10596"/>
        <dbReference type="Rhea" id="RHEA-COMP:10136"/>
        <dbReference type="Rhea" id="RHEA-COMP:20101"/>
        <dbReference type="ChEBI" id="CHEBI:15378"/>
        <dbReference type="ChEBI" id="CHEBI:30616"/>
        <dbReference type="ChEBI" id="CHEBI:46858"/>
        <dbReference type="ChEBI" id="CHEBI:61978"/>
        <dbReference type="ChEBI" id="CHEBI:456216"/>
        <dbReference type="EC" id="2.7.10.2"/>
    </reaction>
</comment>
<feature type="binding site" evidence="12">
    <location>
        <position position="270"/>
    </location>
    <ligand>
        <name>ATP</name>
        <dbReference type="ChEBI" id="CHEBI:30616"/>
    </ligand>
</feature>
<evidence type="ECO:0000259" key="16">
    <source>
        <dbReference type="PROSITE" id="PS50002"/>
    </source>
</evidence>
<comment type="caution">
    <text evidence="18">The sequence shown here is derived from an EMBL/GenBank/DDBJ whole genome shotgun (WGS) entry which is preliminary data.</text>
</comment>
<evidence type="ECO:0000256" key="6">
    <source>
        <dbReference type="ARBA" id="ARBA00022840"/>
    </source>
</evidence>
<evidence type="ECO:0000313" key="19">
    <source>
        <dbReference type="Proteomes" id="UP000019149"/>
    </source>
</evidence>
<dbReference type="GO" id="GO:0005524">
    <property type="term" value="F:ATP binding"/>
    <property type="evidence" value="ECO:0007669"/>
    <property type="project" value="UniProtKB-UniRule"/>
</dbReference>
<evidence type="ECO:0000256" key="2">
    <source>
        <dbReference type="ARBA" id="ARBA00022443"/>
    </source>
</evidence>
<dbReference type="FunFam" id="1.10.510.10:FF:001512">
    <property type="entry name" value="Receptor tyrosine-protein kinase erbB-2"/>
    <property type="match status" value="1"/>
</dbReference>
<dbReference type="Pfam" id="PF07714">
    <property type="entry name" value="PK_Tyr_Ser-Thr"/>
    <property type="match status" value="1"/>
</dbReference>
<evidence type="ECO:0000256" key="7">
    <source>
        <dbReference type="ARBA" id="ARBA00023136"/>
    </source>
</evidence>
<dbReference type="GO" id="GO:0012505">
    <property type="term" value="C:endomembrane system"/>
    <property type="evidence" value="ECO:0007669"/>
    <property type="project" value="UniProtKB-SubCell"/>
</dbReference>
<dbReference type="InterPro" id="IPR036028">
    <property type="entry name" value="SH3-like_dom_sf"/>
</dbReference>
<dbReference type="SUPFAM" id="SSF50044">
    <property type="entry name" value="SH3-domain"/>
    <property type="match status" value="1"/>
</dbReference>
<dbReference type="InterPro" id="IPR017441">
    <property type="entry name" value="Protein_kinase_ATP_BS"/>
</dbReference>
<dbReference type="PROSITE" id="PS50001">
    <property type="entry name" value="SH2"/>
    <property type="match status" value="1"/>
</dbReference>
<dbReference type="Gene3D" id="3.30.200.20">
    <property type="entry name" value="Phosphorylase Kinase, domain 1"/>
    <property type="match status" value="1"/>
</dbReference>
<evidence type="ECO:0000256" key="3">
    <source>
        <dbReference type="ARBA" id="ARBA00022679"/>
    </source>
</evidence>
<dbReference type="Pfam" id="PF00018">
    <property type="entry name" value="SH3_1"/>
    <property type="match status" value="1"/>
</dbReference>
<dbReference type="STRING" id="6210.W6U5G5"/>
<feature type="region of interest" description="Disordered" evidence="14">
    <location>
        <begin position="13"/>
        <end position="71"/>
    </location>
</feature>
<protein>
    <recommendedName>
        <fullName evidence="13">Tyrosine-protein kinase</fullName>
        <ecNumber evidence="13">2.7.10.2</ecNumber>
    </recommendedName>
</protein>
<dbReference type="Pfam" id="PF00017">
    <property type="entry name" value="SH2"/>
    <property type="match status" value="1"/>
</dbReference>
<dbReference type="InterPro" id="IPR001245">
    <property type="entry name" value="Ser-Thr/Tyr_kinase_cat_dom"/>
</dbReference>
<organism evidence="18 19">
    <name type="scientific">Echinococcus granulosus</name>
    <name type="common">Hydatid tapeworm</name>
    <dbReference type="NCBI Taxonomy" id="6210"/>
    <lineage>
        <taxon>Eukaryota</taxon>
        <taxon>Metazoa</taxon>
        <taxon>Spiralia</taxon>
        <taxon>Lophotrochozoa</taxon>
        <taxon>Platyhelminthes</taxon>
        <taxon>Cestoda</taxon>
        <taxon>Eucestoda</taxon>
        <taxon>Cyclophyllidea</taxon>
        <taxon>Taeniidae</taxon>
        <taxon>Echinococcus</taxon>
        <taxon>Echinococcus granulosus group</taxon>
    </lineage>
</organism>
<dbReference type="InterPro" id="IPR001452">
    <property type="entry name" value="SH3_domain"/>
</dbReference>
<dbReference type="CTD" id="36344506"/>
<evidence type="ECO:0000256" key="12">
    <source>
        <dbReference type="PROSITE-ProRule" id="PRU10141"/>
    </source>
</evidence>
<comment type="subcellular location">
    <subcellularLocation>
        <location evidence="1">Endomembrane system</location>
    </subcellularLocation>
</comment>
<dbReference type="InterPro" id="IPR000719">
    <property type="entry name" value="Prot_kinase_dom"/>
</dbReference>
<dbReference type="OrthoDB" id="346907at2759"/>
<keyword evidence="2 11" id="KW-0728">SH3 domain</keyword>
<dbReference type="GO" id="GO:0030182">
    <property type="term" value="P:neuron differentiation"/>
    <property type="evidence" value="ECO:0007669"/>
    <property type="project" value="UniProtKB-ARBA"/>
</dbReference>
<dbReference type="OMA" id="DQPWYFS"/>
<keyword evidence="10" id="KW-0727">SH2 domain</keyword>
<feature type="domain" description="Protein kinase" evidence="17">
    <location>
        <begin position="243"/>
        <end position="501"/>
    </location>
</feature>
<dbReference type="SMART" id="SM00326">
    <property type="entry name" value="SH3"/>
    <property type="match status" value="1"/>
</dbReference>
<dbReference type="GO" id="GO:0004715">
    <property type="term" value="F:non-membrane spanning protein tyrosine kinase activity"/>
    <property type="evidence" value="ECO:0007669"/>
    <property type="project" value="UniProtKB-EC"/>
</dbReference>
<dbReference type="SUPFAM" id="SSF55550">
    <property type="entry name" value="SH2 domain"/>
    <property type="match status" value="1"/>
</dbReference>
<dbReference type="SUPFAM" id="SSF56112">
    <property type="entry name" value="Protein kinase-like (PK-like)"/>
    <property type="match status" value="1"/>
</dbReference>
<dbReference type="EC" id="2.7.10.2" evidence="13"/>
<evidence type="ECO:0000313" key="18">
    <source>
        <dbReference type="EMBL" id="EUB56365.1"/>
    </source>
</evidence>
<dbReference type="Gene3D" id="2.30.30.40">
    <property type="entry name" value="SH3 Domains"/>
    <property type="match status" value="1"/>
</dbReference>
<feature type="compositionally biased region" description="Polar residues" evidence="14">
    <location>
        <begin position="44"/>
        <end position="71"/>
    </location>
</feature>
<dbReference type="PROSITE" id="PS00107">
    <property type="entry name" value="PROTEIN_KINASE_ATP"/>
    <property type="match status" value="1"/>
</dbReference>
<dbReference type="PROSITE" id="PS00109">
    <property type="entry name" value="PROTEIN_KINASE_TYR"/>
    <property type="match status" value="1"/>
</dbReference>
<dbReference type="PRINTS" id="PR00109">
    <property type="entry name" value="TYRKINASE"/>
</dbReference>
<keyword evidence="7" id="KW-0472">Membrane</keyword>
<keyword evidence="5 13" id="KW-0418">Kinase</keyword>
<keyword evidence="8 13" id="KW-0829">Tyrosine-protein kinase</keyword>
<dbReference type="GeneID" id="36344506"/>
<dbReference type="InterPro" id="IPR000980">
    <property type="entry name" value="SH2"/>
</dbReference>
<dbReference type="SMART" id="SM00252">
    <property type="entry name" value="SH2"/>
    <property type="match status" value="1"/>
</dbReference>
<accession>W6U5G5</accession>
<dbReference type="PROSITE" id="PS50002">
    <property type="entry name" value="SH3"/>
    <property type="match status" value="1"/>
</dbReference>
<reference evidence="18 19" key="1">
    <citation type="journal article" date="2013" name="Nat. Genet.">
        <title>The genome of the hydatid tapeworm Echinococcus granulosus.</title>
        <authorList>
            <person name="Zheng H."/>
            <person name="Zhang W."/>
            <person name="Zhang L."/>
            <person name="Zhang Z."/>
            <person name="Li J."/>
            <person name="Lu G."/>
            <person name="Zhu Y."/>
            <person name="Wang Y."/>
            <person name="Huang Y."/>
            <person name="Liu J."/>
            <person name="Kang H."/>
            <person name="Chen J."/>
            <person name="Wang L."/>
            <person name="Chen A."/>
            <person name="Yu S."/>
            <person name="Gao Z."/>
            <person name="Jin L."/>
            <person name="Gu W."/>
            <person name="Wang Z."/>
            <person name="Zhao L."/>
            <person name="Shi B."/>
            <person name="Wen H."/>
            <person name="Lin R."/>
            <person name="Jones M.K."/>
            <person name="Brejova B."/>
            <person name="Vinar T."/>
            <person name="Zhao G."/>
            <person name="McManus D.P."/>
            <person name="Chen Z."/>
            <person name="Zhou Y."/>
            <person name="Wang S."/>
        </authorList>
    </citation>
    <scope>NUCLEOTIDE SEQUENCE [LARGE SCALE GENOMIC DNA]</scope>
</reference>
<dbReference type="AlphaFoldDB" id="W6U5G5"/>
<dbReference type="RefSeq" id="XP_024347561.1">
    <property type="nucleotide sequence ID" value="XM_024498040.1"/>
</dbReference>
<dbReference type="PROSITE" id="PS50011">
    <property type="entry name" value="PROTEIN_KINASE_DOM"/>
    <property type="match status" value="1"/>
</dbReference>
<evidence type="ECO:0000256" key="8">
    <source>
        <dbReference type="ARBA" id="ARBA00023137"/>
    </source>
</evidence>
<dbReference type="Gene3D" id="3.30.505.10">
    <property type="entry name" value="SH2 domain"/>
    <property type="match status" value="1"/>
</dbReference>
<dbReference type="Gene3D" id="1.10.510.10">
    <property type="entry name" value="Transferase(Phosphotransferase) domain 1"/>
    <property type="match status" value="1"/>
</dbReference>
<evidence type="ECO:0000256" key="11">
    <source>
        <dbReference type="PROSITE-ProRule" id="PRU00192"/>
    </source>
</evidence>
<dbReference type="Proteomes" id="UP000019149">
    <property type="component" value="Unassembled WGS sequence"/>
</dbReference>
<evidence type="ECO:0000256" key="1">
    <source>
        <dbReference type="ARBA" id="ARBA00004308"/>
    </source>
</evidence>
<evidence type="ECO:0000259" key="15">
    <source>
        <dbReference type="PROSITE" id="PS50001"/>
    </source>
</evidence>
<keyword evidence="3 13" id="KW-0808">Transferase</keyword>
<keyword evidence="6 12" id="KW-0067">ATP-binding</keyword>
<evidence type="ECO:0000256" key="9">
    <source>
        <dbReference type="ARBA" id="ARBA00051245"/>
    </source>
</evidence>
<proteinExistence type="inferred from homology"/>
<gene>
    <name evidence="18" type="ORF">EGR_08791</name>
</gene>
<evidence type="ECO:0000256" key="13">
    <source>
        <dbReference type="RuleBase" id="RU362096"/>
    </source>
</evidence>
<feature type="domain" description="SH2" evidence="15">
    <location>
        <begin position="107"/>
        <end position="230"/>
    </location>
</feature>
<dbReference type="GO" id="GO:0050793">
    <property type="term" value="P:regulation of developmental process"/>
    <property type="evidence" value="ECO:0007669"/>
    <property type="project" value="UniProtKB-ARBA"/>
</dbReference>
<dbReference type="PANTHER" id="PTHR24418">
    <property type="entry name" value="TYROSINE-PROTEIN KINASE"/>
    <property type="match status" value="1"/>
</dbReference>
<keyword evidence="4 12" id="KW-0547">Nucleotide-binding</keyword>
<dbReference type="CDD" id="cd00192">
    <property type="entry name" value="PTKc"/>
    <property type="match status" value="1"/>
</dbReference>
<comment type="similarity">
    <text evidence="13">Belongs to the protein kinase superfamily. Tyr protein kinase family.</text>
</comment>
<dbReference type="KEGG" id="egl:EGR_08791"/>
<dbReference type="InterPro" id="IPR036860">
    <property type="entry name" value="SH2_dom_sf"/>
</dbReference>
<evidence type="ECO:0000256" key="4">
    <source>
        <dbReference type="ARBA" id="ARBA00022741"/>
    </source>
</evidence>
<keyword evidence="19" id="KW-1185">Reference proteome</keyword>
<name>W6U5G5_ECHGR</name>
<evidence type="ECO:0000256" key="5">
    <source>
        <dbReference type="ARBA" id="ARBA00022777"/>
    </source>
</evidence>
<dbReference type="CDD" id="cd00173">
    <property type="entry name" value="SH2"/>
    <property type="match status" value="1"/>
</dbReference>
<evidence type="ECO:0000256" key="10">
    <source>
        <dbReference type="PROSITE-ProRule" id="PRU00191"/>
    </source>
</evidence>
<dbReference type="EMBL" id="APAU02000119">
    <property type="protein sequence ID" value="EUB56365.1"/>
    <property type="molecule type" value="Genomic_DNA"/>
</dbReference>
<evidence type="ECO:0000256" key="14">
    <source>
        <dbReference type="SAM" id="MobiDB-lite"/>
    </source>
</evidence>
<sequence>MWRHHFFRKLRNRRRGKGDRLQTLPRQETIPSPKPHEYVDAQPPSRQESNLYTNLHNSSGSPHSQPNTPTGTFPVEAICGFTATQPDECGFIVGDLLHVIDTSSERWLATNLRTKEEGLIPANCVTSDVSLSIALEAWYDINRLEVECRLLLPSVQTGTYILRPCKDPRSPYYLSVRACGVDIKHFQVYFDGQAKKYHISGNEQFPTLKDLIMHYHSRPIDGKVGLIEPCPRKADYVIQHKDVKMGKEVGKGNFGVVYLSHIRGMEVAVKRCFNITNDQAFREVVEMMQKLSHQCIVHFHGICCDAPDGRVLIITEFMVNGALRDFLKTPEGHQLDYPKLVCIIVQIVKGMVYLEEEGVVHGDLRGANVLVDKDGFVKLADFGLTKILDFNLDYDNEVFPYRWTAPEAMEGGFHPNVKSDVWSFGVLMFEVLTYGETPYKDCTHIQLRKFLSEGGRLPSPQYHGCECEARVYCIMRSCWDSKPEQRPTFKKLKYEIEQCILDGEKAFGI</sequence>
<dbReference type="GO" id="GO:0048468">
    <property type="term" value="P:cell development"/>
    <property type="evidence" value="ECO:0007669"/>
    <property type="project" value="UniProtKB-ARBA"/>
</dbReference>
<evidence type="ECO:0000259" key="17">
    <source>
        <dbReference type="PROSITE" id="PS50011"/>
    </source>
</evidence>